<organism evidence="2 3">
    <name type="scientific">Pseudomonas rhodesiae</name>
    <dbReference type="NCBI Taxonomy" id="76760"/>
    <lineage>
        <taxon>Bacteria</taxon>
        <taxon>Pseudomonadati</taxon>
        <taxon>Pseudomonadota</taxon>
        <taxon>Gammaproteobacteria</taxon>
        <taxon>Pseudomonadales</taxon>
        <taxon>Pseudomonadaceae</taxon>
        <taxon>Pseudomonas</taxon>
    </lineage>
</organism>
<dbReference type="RefSeq" id="WP_034138541.1">
    <property type="nucleotide sequence ID" value="NZ_BAAAEG010000001.1"/>
</dbReference>
<dbReference type="PANTHER" id="PTHR43760">
    <property type="entry name" value="ENDORIBONUCLEASE-RELATED"/>
    <property type="match status" value="1"/>
</dbReference>
<keyword evidence="3" id="KW-1185">Reference proteome</keyword>
<sequence length="160" mass="16760">MQSNERDIKLAELASTFGLDIQENPVSGGLYEPVTIDGKSLYLSGQIPKVGDAVVHSGKVGQDVSMDDAKNAAALCALRAAIVLKHSLGSLAAVEKILRINVFVQGVDGFSQQTQVADGASELLHNLFGEVAGHARTAVGVAGLPRNAAVELDMIAVRKR</sequence>
<protein>
    <submittedName>
        <fullName evidence="2">Enamine deaminase RidA, house cleaning of reactive enamine intermediates, YjgF/YER057c/UK114 family</fullName>
    </submittedName>
</protein>
<proteinExistence type="predicted"/>
<dbReference type="InterPro" id="IPR035959">
    <property type="entry name" value="RutC-like_sf"/>
</dbReference>
<dbReference type="Gene3D" id="3.30.1330.40">
    <property type="entry name" value="RutC-like"/>
    <property type="match status" value="1"/>
</dbReference>
<dbReference type="PANTHER" id="PTHR43760:SF1">
    <property type="entry name" value="ENDORIBONUCLEASE L-PSP_CHORISMATE MUTASE-LIKE DOMAIN-CONTAINING PROTEIN"/>
    <property type="match status" value="1"/>
</dbReference>
<evidence type="ECO:0000313" key="2">
    <source>
        <dbReference type="EMBL" id="SDV00432.1"/>
    </source>
</evidence>
<dbReference type="EMBL" id="LT629801">
    <property type="protein sequence ID" value="SDV00432.1"/>
    <property type="molecule type" value="Genomic_DNA"/>
</dbReference>
<dbReference type="Pfam" id="PF14588">
    <property type="entry name" value="YjgF_endoribonc"/>
    <property type="match status" value="1"/>
</dbReference>
<name>A0AAE8HC41_9PSED</name>
<gene>
    <name evidence="2" type="ORF">SAMN04490209_1729</name>
</gene>
<accession>A0AAE8HC41</accession>
<dbReference type="CDD" id="cd02199">
    <property type="entry name" value="YjgF_YER057c_UK114_like_1"/>
    <property type="match status" value="1"/>
</dbReference>
<dbReference type="InterPro" id="IPR013813">
    <property type="entry name" value="Endoribo_LPSP/chorism_mut-like"/>
</dbReference>
<evidence type="ECO:0000259" key="1">
    <source>
        <dbReference type="Pfam" id="PF14588"/>
    </source>
</evidence>
<feature type="domain" description="Endoribonuclease L-PSP/chorismate mutase-like" evidence="1">
    <location>
        <begin position="17"/>
        <end position="148"/>
    </location>
</feature>
<dbReference type="SUPFAM" id="SSF55298">
    <property type="entry name" value="YjgF-like"/>
    <property type="match status" value="1"/>
</dbReference>
<reference evidence="2 3" key="1">
    <citation type="submission" date="2016-10" db="EMBL/GenBank/DDBJ databases">
        <authorList>
            <person name="Varghese N."/>
            <person name="Submissions S."/>
        </authorList>
    </citation>
    <scope>NUCLEOTIDE SEQUENCE [LARGE SCALE GENOMIC DNA]</scope>
    <source>
        <strain evidence="2 3">BS2777</strain>
    </source>
</reference>
<dbReference type="Proteomes" id="UP000182085">
    <property type="component" value="Chromosome I"/>
</dbReference>
<evidence type="ECO:0000313" key="3">
    <source>
        <dbReference type="Proteomes" id="UP000182085"/>
    </source>
</evidence>
<dbReference type="AlphaFoldDB" id="A0AAE8HC41"/>